<dbReference type="AlphaFoldDB" id="A0AAV9UU48"/>
<dbReference type="SUPFAM" id="SSF110004">
    <property type="entry name" value="Glycolipid transfer protein, GLTP"/>
    <property type="match status" value="1"/>
</dbReference>
<evidence type="ECO:0000259" key="2">
    <source>
        <dbReference type="Pfam" id="PF08718"/>
    </source>
</evidence>
<dbReference type="Pfam" id="PF08718">
    <property type="entry name" value="GLTP"/>
    <property type="match status" value="1"/>
</dbReference>
<dbReference type="InterPro" id="IPR036497">
    <property type="entry name" value="GLTP_sf"/>
</dbReference>
<comment type="caution">
    <text evidence="3">The sequence shown here is derived from an EMBL/GenBank/DDBJ whole genome shotgun (WGS) entry which is preliminary data.</text>
</comment>
<name>A0AAV9UU48_9PEZI</name>
<dbReference type="GO" id="GO:1902388">
    <property type="term" value="F:ceramide 1-phosphate transfer activity"/>
    <property type="evidence" value="ECO:0007669"/>
    <property type="project" value="TreeGrafter"/>
</dbReference>
<dbReference type="PANTHER" id="PTHR10219">
    <property type="entry name" value="GLYCOLIPID TRANSFER PROTEIN-RELATED"/>
    <property type="match status" value="1"/>
</dbReference>
<dbReference type="PANTHER" id="PTHR10219:SF25">
    <property type="entry name" value="PLECKSTRIN HOMOLOGY DOMAIN-CONTAINING FAMILY A MEMBER 8"/>
    <property type="match status" value="1"/>
</dbReference>
<dbReference type="Proteomes" id="UP001375240">
    <property type="component" value="Unassembled WGS sequence"/>
</dbReference>
<dbReference type="EMBL" id="JAVHNQ010000005">
    <property type="protein sequence ID" value="KAK6346877.1"/>
    <property type="molecule type" value="Genomic_DNA"/>
</dbReference>
<evidence type="ECO:0000313" key="3">
    <source>
        <dbReference type="EMBL" id="KAK6346877.1"/>
    </source>
</evidence>
<feature type="domain" description="Glycolipid transfer protein" evidence="2">
    <location>
        <begin position="30"/>
        <end position="170"/>
    </location>
</feature>
<keyword evidence="4" id="KW-1185">Reference proteome</keyword>
<proteinExistence type="predicted"/>
<dbReference type="GO" id="GO:1902387">
    <property type="term" value="F:ceramide 1-phosphate binding"/>
    <property type="evidence" value="ECO:0007669"/>
    <property type="project" value="TreeGrafter"/>
</dbReference>
<dbReference type="FunFam" id="1.10.3520.10:FF:000001">
    <property type="entry name" value="Pleckstrin domain-containing family A member 8"/>
    <property type="match status" value="1"/>
</dbReference>
<dbReference type="GO" id="GO:0005829">
    <property type="term" value="C:cytosol"/>
    <property type="evidence" value="ECO:0007669"/>
    <property type="project" value="TreeGrafter"/>
</dbReference>
<evidence type="ECO:0000313" key="4">
    <source>
        <dbReference type="Proteomes" id="UP001375240"/>
    </source>
</evidence>
<gene>
    <name evidence="3" type="ORF">TWF696_006982</name>
</gene>
<dbReference type="GO" id="GO:0016020">
    <property type="term" value="C:membrane"/>
    <property type="evidence" value="ECO:0007669"/>
    <property type="project" value="TreeGrafter"/>
</dbReference>
<sequence length="206" mass="22932">MAESSSAAEPKTWFDGLKRPWQKVSTTPGINTTEFLEASESLVTLFDLLGAATFSPVTSDMNGNIKKVRDRYEASPAVSGTLQELVDHESKEKGNKATATQGLLWLLRGLDFTAKALRHNVNNPEEELTTSFQHSYDATLKKHHNFVVKGIFTVALKATPYRAVFYEKLGGSPTLIKKQLGPWLESMEEVVAIMQKNYADNKDYGF</sequence>
<accession>A0AAV9UU48</accession>
<protein>
    <recommendedName>
        <fullName evidence="2">Glycolipid transfer protein domain-containing protein</fullName>
    </recommendedName>
</protein>
<keyword evidence="1" id="KW-0813">Transport</keyword>
<organism evidence="3 4">
    <name type="scientific">Orbilia brochopaga</name>
    <dbReference type="NCBI Taxonomy" id="3140254"/>
    <lineage>
        <taxon>Eukaryota</taxon>
        <taxon>Fungi</taxon>
        <taxon>Dikarya</taxon>
        <taxon>Ascomycota</taxon>
        <taxon>Pezizomycotina</taxon>
        <taxon>Orbiliomycetes</taxon>
        <taxon>Orbiliales</taxon>
        <taxon>Orbiliaceae</taxon>
        <taxon>Orbilia</taxon>
    </lineage>
</organism>
<reference evidence="3 4" key="1">
    <citation type="submission" date="2019-10" db="EMBL/GenBank/DDBJ databases">
        <authorList>
            <person name="Palmer J.M."/>
        </authorList>
    </citation>
    <scope>NUCLEOTIDE SEQUENCE [LARGE SCALE GENOMIC DNA]</scope>
    <source>
        <strain evidence="3 4">TWF696</strain>
    </source>
</reference>
<dbReference type="Gene3D" id="1.10.3520.10">
    <property type="entry name" value="Glycolipid transfer protein"/>
    <property type="match status" value="1"/>
</dbReference>
<dbReference type="InterPro" id="IPR014830">
    <property type="entry name" value="Glycolipid_transfer_prot_dom"/>
</dbReference>
<evidence type="ECO:0000256" key="1">
    <source>
        <dbReference type="ARBA" id="ARBA00022448"/>
    </source>
</evidence>